<dbReference type="OrthoDB" id="3060462at2759"/>
<organism evidence="1 2">
    <name type="scientific">Armillaria gallica</name>
    <name type="common">Bulbous honey fungus</name>
    <name type="synonym">Armillaria bulbosa</name>
    <dbReference type="NCBI Taxonomy" id="47427"/>
    <lineage>
        <taxon>Eukaryota</taxon>
        <taxon>Fungi</taxon>
        <taxon>Dikarya</taxon>
        <taxon>Basidiomycota</taxon>
        <taxon>Agaricomycotina</taxon>
        <taxon>Agaricomycetes</taxon>
        <taxon>Agaricomycetidae</taxon>
        <taxon>Agaricales</taxon>
        <taxon>Marasmiineae</taxon>
        <taxon>Physalacriaceae</taxon>
        <taxon>Armillaria</taxon>
    </lineage>
</organism>
<dbReference type="AlphaFoldDB" id="A0A2H3CMA4"/>
<accession>A0A2H3CMA4</accession>
<dbReference type="EMBL" id="KZ293700">
    <property type="protein sequence ID" value="PBK84155.1"/>
    <property type="molecule type" value="Genomic_DNA"/>
</dbReference>
<reference evidence="2" key="1">
    <citation type="journal article" date="2017" name="Nat. Ecol. Evol.">
        <title>Genome expansion and lineage-specific genetic innovations in the forest pathogenic fungi Armillaria.</title>
        <authorList>
            <person name="Sipos G."/>
            <person name="Prasanna A.N."/>
            <person name="Walter M.C."/>
            <person name="O'Connor E."/>
            <person name="Balint B."/>
            <person name="Krizsan K."/>
            <person name="Kiss B."/>
            <person name="Hess J."/>
            <person name="Varga T."/>
            <person name="Slot J."/>
            <person name="Riley R."/>
            <person name="Boka B."/>
            <person name="Rigling D."/>
            <person name="Barry K."/>
            <person name="Lee J."/>
            <person name="Mihaltcheva S."/>
            <person name="LaButti K."/>
            <person name="Lipzen A."/>
            <person name="Waldron R."/>
            <person name="Moloney N.M."/>
            <person name="Sperisen C."/>
            <person name="Kredics L."/>
            <person name="Vagvoelgyi C."/>
            <person name="Patrignani A."/>
            <person name="Fitzpatrick D."/>
            <person name="Nagy I."/>
            <person name="Doyle S."/>
            <person name="Anderson J.B."/>
            <person name="Grigoriev I.V."/>
            <person name="Gueldener U."/>
            <person name="Muensterkoetter M."/>
            <person name="Nagy L.G."/>
        </authorList>
    </citation>
    <scope>NUCLEOTIDE SEQUENCE [LARGE SCALE GENOMIC DNA]</scope>
    <source>
        <strain evidence="2">Ar21-2</strain>
    </source>
</reference>
<dbReference type="InParanoid" id="A0A2H3CMA4"/>
<proteinExistence type="predicted"/>
<sequence length="310" mass="36223">MTIEVKPLEFAVSARRACSRPEPSYTELGDSTDAHFVTQGPKIHPHILIEAIINYWLVHRCSKRELVVADRLPQDFQYPLFCRRRWIRDQQQDQDRPVNQRATQYRDNHPCKLFHCRTCSGLRASRCNYYDVLPSRYSSPREENLKRSDMIHDQKMSSWCLRKSLSTHCRYRTKTYVGNAEGPSQIATGPSQKTPPCLIIAARSVRWTLLGKVHPFDMRLSVRTKFSMEHKEAREVSASNAPVLLLRWYLNLVHNSSNINLHEALAPQQKNVDFTRIPECFSKRRIAPWKRVYANLAIFDRDNTGPQRYL</sequence>
<gene>
    <name evidence="1" type="ORF">ARMGADRAFT_1037292</name>
</gene>
<name>A0A2H3CMA4_ARMGA</name>
<dbReference type="Proteomes" id="UP000217790">
    <property type="component" value="Unassembled WGS sequence"/>
</dbReference>
<keyword evidence="2" id="KW-1185">Reference proteome</keyword>
<evidence type="ECO:0000313" key="2">
    <source>
        <dbReference type="Proteomes" id="UP000217790"/>
    </source>
</evidence>
<evidence type="ECO:0000313" key="1">
    <source>
        <dbReference type="EMBL" id="PBK84155.1"/>
    </source>
</evidence>
<protein>
    <submittedName>
        <fullName evidence="1">Uncharacterized protein</fullName>
    </submittedName>
</protein>